<reference evidence="2" key="1">
    <citation type="submission" date="2025-08" db="UniProtKB">
        <authorList>
            <consortium name="RefSeq"/>
        </authorList>
    </citation>
    <scope>IDENTIFICATION</scope>
</reference>
<evidence type="ECO:0000313" key="2">
    <source>
        <dbReference type="RefSeq" id="XP_045152373.1"/>
    </source>
</evidence>
<dbReference type="Proteomes" id="UP000694863">
    <property type="component" value="Unplaced"/>
</dbReference>
<gene>
    <name evidence="2" type="primary">KNG1</name>
</gene>
<protein>
    <submittedName>
        <fullName evidence="2">Kininogen-1 isoform X1</fullName>
    </submittedName>
</protein>
<organism evidence="1 2">
    <name type="scientific">Echinops telfairi</name>
    <name type="common">Lesser hedgehog tenrec</name>
    <dbReference type="NCBI Taxonomy" id="9371"/>
    <lineage>
        <taxon>Eukaryota</taxon>
        <taxon>Metazoa</taxon>
        <taxon>Chordata</taxon>
        <taxon>Craniata</taxon>
        <taxon>Vertebrata</taxon>
        <taxon>Euteleostomi</taxon>
        <taxon>Mammalia</taxon>
        <taxon>Eutheria</taxon>
        <taxon>Afrotheria</taxon>
        <taxon>Tenrecidae</taxon>
        <taxon>Tenrecinae</taxon>
        <taxon>Echinops</taxon>
    </lineage>
</organism>
<keyword evidence="1" id="KW-1185">Reference proteome</keyword>
<name>A0AC55DKU8_ECHTE</name>
<accession>A0AC55DKU8</accession>
<evidence type="ECO:0000313" key="1">
    <source>
        <dbReference type="Proteomes" id="UP000694863"/>
    </source>
</evidence>
<sequence length="642" mass="71143">MKLITILVLCSRLLPGLSQEFLSKEVDCKSEGVFDAVDAALKKYNEKTSGNQFVLYRITQVTKMDGSDTFYSIKYEIKEGDCPVHSGKTWQDCDYKEAPDATTGECTATVKKGSRKFIVSTQSCQITPAEGPVETTEYNCLGCMHPLMANSPDLEPVLKHAIQHFNNNTEHPYLFALHKVKGAERQVVAGWNFEITYSIVQTNCSKEKFLFLTPECKSLLNGAMAECRDLAYMDPQLRISSLTQNCQLYPGEEVVPPPTRICAGCPIEIAANTLELQEALNHSITKLNAQHNKTNYFKIESVKKATVQVVAGKKYSVVFVARETECSKDGNEELMHTCETRAAGDVLECNASIYVIPWEHKVYPTVNCRSLIKDSLRKRPPGFSPFRSGSAIEAETGEVTTVSPPHTSMAPVQDEEQDPGREQGPTHGHDWGHDKQIEHGTAHGRKHEHDQGHGHQRGHGFGHGHQRELDSDLNHPRKHGLGHAKGRGPAHGRKHEHGHGHGKHKNKDKNNGKHNGWRTEPLASISEDSTTSSAQTQEKTERPTPIPSLAQPSVAVTFSGFQDSDLLAAVTPSTPPPPTDDEDDWIPDIQTDPNSLSFNLVSDFPETMSPNCPGRPWKPVHRTNPTVEVKESHDFDLLDAVN</sequence>
<dbReference type="RefSeq" id="XP_045152373.1">
    <property type="nucleotide sequence ID" value="XM_045296438.1"/>
</dbReference>
<proteinExistence type="predicted"/>